<dbReference type="NCBIfam" id="TIGR05002">
    <property type="entry name" value="NxxGxxAF_repeat"/>
    <property type="match status" value="6"/>
</dbReference>
<organism evidence="2 3">
    <name type="scientific">Adhaeretor mobilis</name>
    <dbReference type="NCBI Taxonomy" id="1930276"/>
    <lineage>
        <taxon>Bacteria</taxon>
        <taxon>Pseudomonadati</taxon>
        <taxon>Planctomycetota</taxon>
        <taxon>Planctomycetia</taxon>
        <taxon>Pirellulales</taxon>
        <taxon>Lacipirellulaceae</taxon>
        <taxon>Adhaeretor</taxon>
    </lineage>
</organism>
<dbReference type="Pfam" id="PF24251">
    <property type="entry name" value="DUF7453"/>
    <property type="match status" value="1"/>
</dbReference>
<proteinExistence type="predicted"/>
<sequence length="612" mass="62154" precursor="true">MHLCFSRTRRAQSLLCYALLSLAISSAATSTRAATPSLLVQSGDVADDAAIFAGFSAPVIIVGGEVAFMGNLETGVSSVTTDNDTGVWAWKSGATSLVSREGLSSVPGASGARFDSFLATSLGVSGEVLVHGQLKTGVGGITTSNHDGVWDLGASSTQLVRTGATIPAGVSSSSFTSIGAPLLTGSTAATLAHLQLTVPDVDSTNDKGIWTHSADQSSSLVARTNVTSPPAVPGGTFSNLVLQAANENGQSMVYGRLEEGPGGVAASNRLGLWRMDSSGGTLVARQSDAVAGVSASKFGSFDTATINSSGQVAFDATLQIGGGTTTSNDRGVWLYDGSASTLLAREGDSVPEVPAATFAGFSAPRLNDVGQTLVQADLNIGVGGVTAADAGGLWLLEADPAQSQLIARLGSGGVPDMPGADFSSFDSSAFNSLGQVALSATLAVGGSVNSNNDQGLWLIDTQGGSMLIARKGDVLAGETIESIKLADGYAAGTRGLSDAGDVVFLAEFASGGSGLFLYESELEFLSSDFNFSNVVDGDDLAIWQANYGGALAADANGDGRSNGGDLLVWQQQYSPVGQLIAIPEPVSGLLLLFGCIAIVRQRTTWSLVGRLL</sequence>
<keyword evidence="3" id="KW-1185">Reference proteome</keyword>
<evidence type="ECO:0000313" key="2">
    <source>
        <dbReference type="EMBL" id="QDT00011.1"/>
    </source>
</evidence>
<keyword evidence="1" id="KW-0732">Signal</keyword>
<feature type="chain" id="PRO_5022179857" evidence="1">
    <location>
        <begin position="34"/>
        <end position="612"/>
    </location>
</feature>
<dbReference type="EMBL" id="CP036263">
    <property type="protein sequence ID" value="QDT00011.1"/>
    <property type="molecule type" value="Genomic_DNA"/>
</dbReference>
<accession>A0A517MYP5</accession>
<gene>
    <name evidence="2" type="ORF">HG15A2_33460</name>
</gene>
<protein>
    <submittedName>
        <fullName evidence="2">Uncharacterized protein</fullName>
    </submittedName>
</protein>
<evidence type="ECO:0000256" key="1">
    <source>
        <dbReference type="SAM" id="SignalP"/>
    </source>
</evidence>
<dbReference type="InterPro" id="IPR055876">
    <property type="entry name" value="DUF7453"/>
</dbReference>
<name>A0A517MYP5_9BACT</name>
<dbReference type="Proteomes" id="UP000319852">
    <property type="component" value="Chromosome"/>
</dbReference>
<dbReference type="KEGG" id="amob:HG15A2_33460"/>
<reference evidence="2 3" key="1">
    <citation type="submission" date="2019-02" db="EMBL/GenBank/DDBJ databases">
        <title>Deep-cultivation of Planctomycetes and their phenomic and genomic characterization uncovers novel biology.</title>
        <authorList>
            <person name="Wiegand S."/>
            <person name="Jogler M."/>
            <person name="Boedeker C."/>
            <person name="Pinto D."/>
            <person name="Vollmers J."/>
            <person name="Rivas-Marin E."/>
            <person name="Kohn T."/>
            <person name="Peeters S.H."/>
            <person name="Heuer A."/>
            <person name="Rast P."/>
            <person name="Oberbeckmann S."/>
            <person name="Bunk B."/>
            <person name="Jeske O."/>
            <person name="Meyerdierks A."/>
            <person name="Storesund J.E."/>
            <person name="Kallscheuer N."/>
            <person name="Luecker S."/>
            <person name="Lage O.M."/>
            <person name="Pohl T."/>
            <person name="Merkel B.J."/>
            <person name="Hornburger P."/>
            <person name="Mueller R.-W."/>
            <person name="Bruemmer F."/>
            <person name="Labrenz M."/>
            <person name="Spormann A.M."/>
            <person name="Op den Camp H."/>
            <person name="Overmann J."/>
            <person name="Amann R."/>
            <person name="Jetten M.S.M."/>
            <person name="Mascher T."/>
            <person name="Medema M.H."/>
            <person name="Devos D.P."/>
            <person name="Kaster A.-K."/>
            <person name="Ovreas L."/>
            <person name="Rohde M."/>
            <person name="Galperin M.Y."/>
            <person name="Jogler C."/>
        </authorList>
    </citation>
    <scope>NUCLEOTIDE SEQUENCE [LARGE SCALE GENOMIC DNA]</scope>
    <source>
        <strain evidence="2 3">HG15A2</strain>
    </source>
</reference>
<dbReference type="AlphaFoldDB" id="A0A517MYP5"/>
<feature type="signal peptide" evidence="1">
    <location>
        <begin position="1"/>
        <end position="33"/>
    </location>
</feature>
<evidence type="ECO:0000313" key="3">
    <source>
        <dbReference type="Proteomes" id="UP000319852"/>
    </source>
</evidence>